<accession>A0A223XTZ7</accession>
<sequence>MMNVRTVKLADAPTLLNIYKPYVERTTSTFEYNVPTIQDFEDRIANTLEKYPYIVIEEDNTILGYAYAHEFNSRGAYKWTVEISVYVSQEARSRGIGKMLYSEIENILKKQNVVHIIACITEENETSKKFHERMGYENVGLFKKIGFKSGKWLDNFWMQKTLCPSDQPKEFVPFSSL</sequence>
<dbReference type="STRING" id="1245.ARA02_06020"/>
<organism evidence="1 2">
    <name type="scientific">Leuconostoc mesenteroides</name>
    <dbReference type="NCBI Taxonomy" id="1245"/>
    <lineage>
        <taxon>Bacteria</taxon>
        <taxon>Bacillati</taxon>
        <taxon>Bacillota</taxon>
        <taxon>Bacilli</taxon>
        <taxon>Lactobacillales</taxon>
        <taxon>Lactobacillaceae</taxon>
        <taxon>Leuconostoc</taxon>
    </lineage>
</organism>
<evidence type="ECO:0000313" key="1">
    <source>
        <dbReference type="EMBL" id="MQR26546.1"/>
    </source>
</evidence>
<dbReference type="PANTHER" id="PTHR43072">
    <property type="entry name" value="N-ACETYLTRANSFERASE"/>
    <property type="match status" value="1"/>
</dbReference>
<dbReference type="SUPFAM" id="SSF55729">
    <property type="entry name" value="Acyl-CoA N-acyltransferases (Nat)"/>
    <property type="match status" value="1"/>
</dbReference>
<proteinExistence type="predicted"/>
<gene>
    <name evidence="1" type="ORF">GFV13_04475</name>
</gene>
<dbReference type="InterPro" id="IPR016181">
    <property type="entry name" value="Acyl_CoA_acyltransferase"/>
</dbReference>
<dbReference type="RefSeq" id="WP_011680039.1">
    <property type="nucleotide sequence ID" value="NZ_AP017936.1"/>
</dbReference>
<dbReference type="AlphaFoldDB" id="A0A223XTZ7"/>
<name>A0A223XTZ7_LEUME</name>
<dbReference type="Gene3D" id="3.40.630.30">
    <property type="match status" value="1"/>
</dbReference>
<dbReference type="GO" id="GO:0016747">
    <property type="term" value="F:acyltransferase activity, transferring groups other than amino-acyl groups"/>
    <property type="evidence" value="ECO:0007669"/>
    <property type="project" value="InterPro"/>
</dbReference>
<dbReference type="OMA" id="RTAYDWT"/>
<dbReference type="OrthoDB" id="9798006at2"/>
<reference evidence="1 2" key="1">
    <citation type="submission" date="2019-10" db="EMBL/GenBank/DDBJ databases">
        <title>WGS of Leuconostoc mesenteroides.</title>
        <authorList>
            <person name="Melo Bolivar J."/>
            <person name="Marino-Ramirez L."/>
            <person name="Villamil Diaz L.M."/>
        </authorList>
    </citation>
    <scope>NUCLEOTIDE SEQUENCE [LARGE SCALE GENOMIC DNA]</scope>
    <source>
        <strain evidence="1 2">M11</strain>
    </source>
</reference>
<dbReference type="Proteomes" id="UP000469952">
    <property type="component" value="Unassembled WGS sequence"/>
</dbReference>
<dbReference type="Pfam" id="PF13420">
    <property type="entry name" value="Acetyltransf_4"/>
    <property type="match status" value="1"/>
</dbReference>
<protein>
    <submittedName>
        <fullName evidence="1">GNAT family N-acetyltransferase</fullName>
    </submittedName>
</protein>
<dbReference type="EMBL" id="WIPA01000005">
    <property type="protein sequence ID" value="MQR26546.1"/>
    <property type="molecule type" value="Genomic_DNA"/>
</dbReference>
<keyword evidence="1" id="KW-0808">Transferase</keyword>
<dbReference type="PROSITE" id="PS51186">
    <property type="entry name" value="GNAT"/>
    <property type="match status" value="1"/>
</dbReference>
<dbReference type="GeneID" id="29576126"/>
<comment type="caution">
    <text evidence="1">The sequence shown here is derived from an EMBL/GenBank/DDBJ whole genome shotgun (WGS) entry which is preliminary data.</text>
</comment>
<dbReference type="PANTHER" id="PTHR43072:SF8">
    <property type="entry name" value="ACYLTRANSFERASE FABY-RELATED"/>
    <property type="match status" value="1"/>
</dbReference>
<dbReference type="CDD" id="cd04301">
    <property type="entry name" value="NAT_SF"/>
    <property type="match status" value="1"/>
</dbReference>
<dbReference type="InterPro" id="IPR000182">
    <property type="entry name" value="GNAT_dom"/>
</dbReference>
<evidence type="ECO:0000313" key="2">
    <source>
        <dbReference type="Proteomes" id="UP000469952"/>
    </source>
</evidence>